<evidence type="ECO:0000313" key="3">
    <source>
        <dbReference type="Proteomes" id="UP000677918"/>
    </source>
</evidence>
<sequence>MRNVKIISIIFICVSLLCSFATGCTSISEDDSAIPIFDFHGSYSFYYSIDELLDQADVVAEVRVNEHQKTEMIASLPFTTSAVEIQEVYKGDLSKNEVILVNELGGLYRPHLFGDPSQPQQEEFVEMRVEGVSVMQPGDIQIIFAKLDDELDDGSYTIFALWQGKFKIQGDQADRGVAKHEEVNENFVFESAIQLKDKIKMAKVTKEREND</sequence>
<protein>
    <recommendedName>
        <fullName evidence="4">Lipoprotein</fullName>
    </recommendedName>
</protein>
<gene>
    <name evidence="2" type="ORF">XYCOK13_42730</name>
</gene>
<proteinExistence type="predicted"/>
<feature type="chain" id="PRO_5035147740" description="Lipoprotein" evidence="1">
    <location>
        <begin position="24"/>
        <end position="211"/>
    </location>
</feature>
<dbReference type="PROSITE" id="PS51257">
    <property type="entry name" value="PROKAR_LIPOPROTEIN"/>
    <property type="match status" value="1"/>
</dbReference>
<comment type="caution">
    <text evidence="2">The sequence shown here is derived from an EMBL/GenBank/DDBJ whole genome shotgun (WGS) entry which is preliminary data.</text>
</comment>
<evidence type="ECO:0000313" key="2">
    <source>
        <dbReference type="EMBL" id="GIQ71449.1"/>
    </source>
</evidence>
<dbReference type="AlphaFoldDB" id="A0A8J4M421"/>
<dbReference type="EMBL" id="BOVK01000092">
    <property type="protein sequence ID" value="GIQ71449.1"/>
    <property type="molecule type" value="Genomic_DNA"/>
</dbReference>
<dbReference type="Proteomes" id="UP000677918">
    <property type="component" value="Unassembled WGS sequence"/>
</dbReference>
<dbReference type="RefSeq" id="WP_213414240.1">
    <property type="nucleotide sequence ID" value="NZ_BOVK01000092.1"/>
</dbReference>
<keyword evidence="3" id="KW-1185">Reference proteome</keyword>
<evidence type="ECO:0000256" key="1">
    <source>
        <dbReference type="SAM" id="SignalP"/>
    </source>
</evidence>
<evidence type="ECO:0008006" key="4">
    <source>
        <dbReference type="Google" id="ProtNLM"/>
    </source>
</evidence>
<keyword evidence="1" id="KW-0732">Signal</keyword>
<organism evidence="2 3">
    <name type="scientific">Xylanibacillus composti</name>
    <dbReference type="NCBI Taxonomy" id="1572762"/>
    <lineage>
        <taxon>Bacteria</taxon>
        <taxon>Bacillati</taxon>
        <taxon>Bacillota</taxon>
        <taxon>Bacilli</taxon>
        <taxon>Bacillales</taxon>
        <taxon>Paenibacillaceae</taxon>
        <taxon>Xylanibacillus</taxon>
    </lineage>
</organism>
<reference evidence="2" key="1">
    <citation type="submission" date="2021-04" db="EMBL/GenBank/DDBJ databases">
        <title>Draft genome sequence of Xylanibacillus composti strain K13.</title>
        <authorList>
            <person name="Uke A."/>
            <person name="Chhe C."/>
            <person name="Baramee S."/>
            <person name="Kosugi A."/>
        </authorList>
    </citation>
    <scope>NUCLEOTIDE SEQUENCE</scope>
    <source>
        <strain evidence="2">K13</strain>
    </source>
</reference>
<accession>A0A8J4M421</accession>
<name>A0A8J4M421_9BACL</name>
<feature type="signal peptide" evidence="1">
    <location>
        <begin position="1"/>
        <end position="23"/>
    </location>
</feature>